<gene>
    <name evidence="2" type="ORF">A244_11752</name>
</gene>
<evidence type="ECO:0000313" key="3">
    <source>
        <dbReference type="Proteomes" id="UP000015729"/>
    </source>
</evidence>
<dbReference type="PANTHER" id="PTHR34595:SF2">
    <property type="entry name" value="BLR2978 PROTEIN"/>
    <property type="match status" value="1"/>
</dbReference>
<dbReference type="InterPro" id="IPR051680">
    <property type="entry name" value="ATP-dep_Glu-Cys_Ligase-2"/>
</dbReference>
<dbReference type="PATRIC" id="fig|1194404.4.peg.2428"/>
<reference evidence="2 3" key="1">
    <citation type="journal article" date="2013" name="PLoS Pathog.">
        <title>Genomic analysis of the Kiwifruit pathogen Pseudomonas syringae pv. actinidiae provides insight into the origins of an emergent plant disease.</title>
        <authorList>
            <person name="McCann H.C."/>
            <person name="Rikkerink E.H."/>
            <person name="Bertels F."/>
            <person name="Fiers M."/>
            <person name="Lu A."/>
            <person name="Rees-George J."/>
            <person name="Andersen M.T."/>
            <person name="Gleave A.P."/>
            <person name="Haubold B."/>
            <person name="Wohlers M.W."/>
            <person name="Guttman D.S."/>
            <person name="Wang P.W."/>
            <person name="Straub C."/>
            <person name="Vanneste J.L."/>
            <person name="Rainey P.B."/>
            <person name="Templeton M.D."/>
        </authorList>
    </citation>
    <scope>NUCLEOTIDE SEQUENCE [LARGE SCALE GENOMIC DNA]</scope>
    <source>
        <strain evidence="2 3">ICMP 18807</strain>
    </source>
</reference>
<feature type="non-terminal residue" evidence="2">
    <location>
        <position position="74"/>
    </location>
</feature>
<evidence type="ECO:0000259" key="1">
    <source>
        <dbReference type="Pfam" id="PF14403"/>
    </source>
</evidence>
<feature type="domain" description="Circularly permuted ATP-grasp type 2" evidence="1">
    <location>
        <begin position="2"/>
        <end position="74"/>
    </location>
</feature>
<accession>S6UNQ4</accession>
<sequence length="74" mass="8025">APVFGRDLNEEQRNALAQRMQSRPYAYVAQELAQLSHAPVLQADGTGLQPRAIGMRVYAVASLDGYRVLPGGLT</sequence>
<evidence type="ECO:0000313" key="2">
    <source>
        <dbReference type="EMBL" id="EPN57672.1"/>
    </source>
</evidence>
<dbReference type="Pfam" id="PF14403">
    <property type="entry name" value="CP_ATPgrasp_2"/>
    <property type="match status" value="1"/>
</dbReference>
<organism evidence="2 3">
    <name type="scientific">Pseudomonas syringae pv. actinidiae ICMP 18807</name>
    <dbReference type="NCBI Taxonomy" id="1194404"/>
    <lineage>
        <taxon>Bacteria</taxon>
        <taxon>Pseudomonadati</taxon>
        <taxon>Pseudomonadota</taxon>
        <taxon>Gammaproteobacteria</taxon>
        <taxon>Pseudomonadales</taxon>
        <taxon>Pseudomonadaceae</taxon>
        <taxon>Pseudomonas</taxon>
        <taxon>Pseudomonas syringae</taxon>
    </lineage>
</organism>
<comment type="caution">
    <text evidence="2">The sequence shown here is derived from an EMBL/GenBank/DDBJ whole genome shotgun (WGS) entry which is preliminary data.</text>
</comment>
<feature type="non-terminal residue" evidence="2">
    <location>
        <position position="1"/>
    </location>
</feature>
<dbReference type="InterPro" id="IPR025841">
    <property type="entry name" value="CP_ATPgrasp_2"/>
</dbReference>
<protein>
    <recommendedName>
        <fullName evidence="1">Circularly permuted ATP-grasp type 2 domain-containing protein</fullName>
    </recommendedName>
</protein>
<proteinExistence type="predicted"/>
<name>S6UNQ4_PSESF</name>
<dbReference type="AlphaFoldDB" id="S6UNQ4"/>
<dbReference type="PANTHER" id="PTHR34595">
    <property type="entry name" value="BLR5612 PROTEIN"/>
    <property type="match status" value="1"/>
</dbReference>
<dbReference type="Proteomes" id="UP000015729">
    <property type="component" value="Unassembled WGS sequence"/>
</dbReference>
<dbReference type="EMBL" id="AOKG01000799">
    <property type="protein sequence ID" value="EPN57672.1"/>
    <property type="molecule type" value="Genomic_DNA"/>
</dbReference>